<evidence type="ECO:0000313" key="17">
    <source>
        <dbReference type="Proteomes" id="UP001159428"/>
    </source>
</evidence>
<evidence type="ECO:0000256" key="14">
    <source>
        <dbReference type="SAM" id="SignalP"/>
    </source>
</evidence>
<evidence type="ECO:0000256" key="9">
    <source>
        <dbReference type="ARBA" id="ARBA00022989"/>
    </source>
</evidence>
<feature type="domain" description="TIR" evidence="15">
    <location>
        <begin position="815"/>
        <end position="950"/>
    </location>
</feature>
<comment type="subcellular location">
    <subcellularLocation>
        <location evidence="1">Membrane</location>
        <topology evidence="1">Single-pass type I membrane protein</topology>
    </subcellularLocation>
</comment>
<evidence type="ECO:0000256" key="8">
    <source>
        <dbReference type="ARBA" id="ARBA00022859"/>
    </source>
</evidence>
<dbReference type="SUPFAM" id="SSF52058">
    <property type="entry name" value="L domain-like"/>
    <property type="match status" value="1"/>
</dbReference>
<keyword evidence="4" id="KW-0433">Leucine-rich repeat</keyword>
<dbReference type="PROSITE" id="PS50104">
    <property type="entry name" value="TIR"/>
    <property type="match status" value="1"/>
</dbReference>
<evidence type="ECO:0000259" key="15">
    <source>
        <dbReference type="PROSITE" id="PS50104"/>
    </source>
</evidence>
<dbReference type="AlphaFoldDB" id="A0AAU9X9P0"/>
<keyword evidence="17" id="KW-1185">Reference proteome</keyword>
<evidence type="ECO:0000256" key="4">
    <source>
        <dbReference type="ARBA" id="ARBA00022614"/>
    </source>
</evidence>
<dbReference type="Proteomes" id="UP001159428">
    <property type="component" value="Unassembled WGS sequence"/>
</dbReference>
<dbReference type="GO" id="GO:0007165">
    <property type="term" value="P:signal transduction"/>
    <property type="evidence" value="ECO:0007669"/>
    <property type="project" value="InterPro"/>
</dbReference>
<keyword evidence="10 13" id="KW-0472">Membrane</keyword>
<sequence>MVGLLLTIAEYRPVLLFLLVHSVTISNSNYTKEPCRPFSKISTDLETKEGDTLQTRMVQCMLINPENELGKFNFDISWAFNATTGINNYNLIYVSVVFWCLSPIELDFINPNNMEKKNVVLALSLKGECKVSVQNLAVFAKATDLRLLSLKGTKVTWLAASGSGNVTHGNDSFTKDMKKLSSLLVQDSFPANIRAMFSDSNNVWREMAEVNFKRIPVKGIPEQWKTTMPLLQRLLMVECNLKKPPEFPWSDSTLEYQRGLRRTADSFHSVTSTHVKGNLYVRVLRLDYNNIVDLTSHEFSGLLHVLSLRGNGLRTVGPLCFRKLRGIQMIDLSENNLVSLPQDLFLRLTSLRQVYLRSNKLKIIEQKLFKDLNYVTVATLDRNNLDHIPKGLFSSLDSLEILDLGTNNITKIEENPFSKNASLQVLYLDNNRLSSIPSWIFLLPDIRLINLSSNGLKFQDLDKALDSLIVPFEGETKQLKDLDLSGNNITTLIDSDGLKMIKRDERINPIYQAKYLYLWKSYSIKLNGNPLACDCIMSAVAQEVKKLVQSRPYIRSRFSTWKCHWPQRLKNRMILEIEENQWMVREEKGNTKCPVQCICLERCSDGRMIVDCERRNLTEVPSVVPQGLVELNLEANTIQSVPAYPYMVNVTILRLTNNQIKSLTASTLERLENIEILLLDANQLATLPREIKTLKFTTLALDGNLFKCDCTTKWMKDWLVKERNRIKNIERVLCNSEHVYGKPMYSLPDDQFICPAQLNEQNAGIIAACILGALLALVMIIVVLIYKYNGEVKVFMFTHFDWHPFDRIDDSDPNKIYDAFLSFSENDVDWTVNTLQRRLETHDPPYRLCIHHRDFEPGVPIVENIWKSLDQSKRMLVVLSPSYATSDWCLMEFRAAHQKVMEDRMKYLILILLEDVDTNQLDKEIQNYLRSNTYLSAKSKWFWKNLFYAMPLPTKKKTSKRNQENFAAIEEEREMACYTEDAIELV</sequence>
<organism evidence="16 17">
    <name type="scientific">Pocillopora meandrina</name>
    <dbReference type="NCBI Taxonomy" id="46732"/>
    <lineage>
        <taxon>Eukaryota</taxon>
        <taxon>Metazoa</taxon>
        <taxon>Cnidaria</taxon>
        <taxon>Anthozoa</taxon>
        <taxon>Hexacorallia</taxon>
        <taxon>Scleractinia</taxon>
        <taxon>Astrocoeniina</taxon>
        <taxon>Pocilloporidae</taxon>
        <taxon>Pocillopora</taxon>
    </lineage>
</organism>
<comment type="similarity">
    <text evidence="2">Belongs to the Toll-like receptor family.</text>
</comment>
<gene>
    <name evidence="16" type="ORF">PMEA_00019573</name>
</gene>
<dbReference type="InterPro" id="IPR000483">
    <property type="entry name" value="Cys-rich_flank_reg_C"/>
</dbReference>
<proteinExistence type="inferred from homology"/>
<dbReference type="GO" id="GO:0045087">
    <property type="term" value="P:innate immune response"/>
    <property type="evidence" value="ECO:0007669"/>
    <property type="project" value="UniProtKB-KW"/>
</dbReference>
<dbReference type="InterPro" id="IPR032675">
    <property type="entry name" value="LRR_dom_sf"/>
</dbReference>
<evidence type="ECO:0000256" key="1">
    <source>
        <dbReference type="ARBA" id="ARBA00004479"/>
    </source>
</evidence>
<dbReference type="PROSITE" id="PS51450">
    <property type="entry name" value="LRR"/>
    <property type="match status" value="3"/>
</dbReference>
<dbReference type="PANTHER" id="PTHR24365:SF541">
    <property type="entry name" value="PROTEIN TOLL-RELATED"/>
    <property type="match status" value="1"/>
</dbReference>
<dbReference type="PANTHER" id="PTHR24365">
    <property type="entry name" value="TOLL-LIKE RECEPTOR"/>
    <property type="match status" value="1"/>
</dbReference>
<evidence type="ECO:0000256" key="6">
    <source>
        <dbReference type="ARBA" id="ARBA00022729"/>
    </source>
</evidence>
<comment type="caution">
    <text evidence="16">The sequence shown here is derived from an EMBL/GenBank/DDBJ whole genome shotgun (WGS) entry which is preliminary data.</text>
</comment>
<dbReference type="SMART" id="SM00082">
    <property type="entry name" value="LRRCT"/>
    <property type="match status" value="1"/>
</dbReference>
<dbReference type="Gene3D" id="3.40.50.10140">
    <property type="entry name" value="Toll/interleukin-1 receptor homology (TIR) domain"/>
    <property type="match status" value="1"/>
</dbReference>
<dbReference type="InterPro" id="IPR001611">
    <property type="entry name" value="Leu-rich_rpt"/>
</dbReference>
<dbReference type="PRINTS" id="PR01537">
    <property type="entry name" value="INTRLKN1R1F"/>
</dbReference>
<evidence type="ECO:0000256" key="3">
    <source>
        <dbReference type="ARBA" id="ARBA00022588"/>
    </source>
</evidence>
<evidence type="ECO:0000313" key="16">
    <source>
        <dbReference type="EMBL" id="CAH3141194.1"/>
    </source>
</evidence>
<dbReference type="SMART" id="SM00255">
    <property type="entry name" value="TIR"/>
    <property type="match status" value="1"/>
</dbReference>
<feature type="signal peptide" evidence="14">
    <location>
        <begin position="1"/>
        <end position="28"/>
    </location>
</feature>
<keyword evidence="5 13" id="KW-0812">Transmembrane</keyword>
<dbReference type="InterPro" id="IPR000157">
    <property type="entry name" value="TIR_dom"/>
</dbReference>
<dbReference type="GO" id="GO:0005886">
    <property type="term" value="C:plasma membrane"/>
    <property type="evidence" value="ECO:0007669"/>
    <property type="project" value="TreeGrafter"/>
</dbReference>
<dbReference type="FunFam" id="3.40.50.10140:FF:000001">
    <property type="entry name" value="Toll-like receptor 2"/>
    <property type="match status" value="1"/>
</dbReference>
<dbReference type="Pfam" id="PF13855">
    <property type="entry name" value="LRR_8"/>
    <property type="match status" value="2"/>
</dbReference>
<feature type="chain" id="PRO_5043392766" description="TIR domain-containing protein" evidence="14">
    <location>
        <begin position="29"/>
        <end position="986"/>
    </location>
</feature>
<feature type="transmembrane region" description="Helical" evidence="13">
    <location>
        <begin position="763"/>
        <end position="786"/>
    </location>
</feature>
<accession>A0AAU9X9P0</accession>
<evidence type="ECO:0000256" key="13">
    <source>
        <dbReference type="SAM" id="Phobius"/>
    </source>
</evidence>
<dbReference type="SMART" id="SM00369">
    <property type="entry name" value="LRR_TYP"/>
    <property type="match status" value="9"/>
</dbReference>
<keyword evidence="12" id="KW-0325">Glycoprotein</keyword>
<dbReference type="SMART" id="SM00365">
    <property type="entry name" value="LRR_SD22"/>
    <property type="match status" value="4"/>
</dbReference>
<keyword evidence="8" id="KW-0391">Immunity</keyword>
<keyword evidence="9 13" id="KW-1133">Transmembrane helix</keyword>
<evidence type="ECO:0000256" key="11">
    <source>
        <dbReference type="ARBA" id="ARBA00023170"/>
    </source>
</evidence>
<keyword evidence="7" id="KW-0677">Repeat</keyword>
<protein>
    <recommendedName>
        <fullName evidence="15">TIR domain-containing protein</fullName>
    </recommendedName>
</protein>
<dbReference type="Gene3D" id="3.80.10.10">
    <property type="entry name" value="Ribonuclease Inhibitor"/>
    <property type="match status" value="3"/>
</dbReference>
<evidence type="ECO:0000256" key="2">
    <source>
        <dbReference type="ARBA" id="ARBA00009634"/>
    </source>
</evidence>
<reference evidence="16 17" key="1">
    <citation type="submission" date="2022-05" db="EMBL/GenBank/DDBJ databases">
        <authorList>
            <consortium name="Genoscope - CEA"/>
            <person name="William W."/>
        </authorList>
    </citation>
    <scope>NUCLEOTIDE SEQUENCE [LARGE SCALE GENOMIC DNA]</scope>
</reference>
<evidence type="ECO:0000256" key="10">
    <source>
        <dbReference type="ARBA" id="ARBA00023136"/>
    </source>
</evidence>
<dbReference type="GO" id="GO:0038023">
    <property type="term" value="F:signaling receptor activity"/>
    <property type="evidence" value="ECO:0007669"/>
    <property type="project" value="TreeGrafter"/>
</dbReference>
<name>A0AAU9X9P0_9CNID</name>
<dbReference type="Pfam" id="PF01582">
    <property type="entry name" value="TIR"/>
    <property type="match status" value="1"/>
</dbReference>
<keyword evidence="3" id="KW-0399">Innate immunity</keyword>
<keyword evidence="11" id="KW-0675">Receptor</keyword>
<dbReference type="EMBL" id="CALNXJ010000035">
    <property type="protein sequence ID" value="CAH3141194.1"/>
    <property type="molecule type" value="Genomic_DNA"/>
</dbReference>
<evidence type="ECO:0000256" key="5">
    <source>
        <dbReference type="ARBA" id="ARBA00022692"/>
    </source>
</evidence>
<evidence type="ECO:0000256" key="12">
    <source>
        <dbReference type="ARBA" id="ARBA00023180"/>
    </source>
</evidence>
<keyword evidence="6 14" id="KW-0732">Signal</keyword>
<evidence type="ECO:0000256" key="7">
    <source>
        <dbReference type="ARBA" id="ARBA00022737"/>
    </source>
</evidence>
<dbReference type="Pfam" id="PF00560">
    <property type="entry name" value="LRR_1"/>
    <property type="match status" value="1"/>
</dbReference>
<dbReference type="InterPro" id="IPR003591">
    <property type="entry name" value="Leu-rich_rpt_typical-subtyp"/>
</dbReference>
<dbReference type="InterPro" id="IPR035897">
    <property type="entry name" value="Toll_tir_struct_dom_sf"/>
</dbReference>
<dbReference type="SUPFAM" id="SSF52200">
    <property type="entry name" value="Toll/Interleukin receptor TIR domain"/>
    <property type="match status" value="1"/>
</dbReference>